<proteinExistence type="predicted"/>
<sequence length="1004" mass="110202">LKPACVDLIQVTLNFSSNKSNANAVVRSLRALLEVLNKESQYFDGTLGDYVFFPLSHVFRQSQLLPEVAVELALNCLAVLLSSCWNHSVSKELATQLAILLTFVADRRPGQVDSTGASEELKIAAFRCLANLFKAMANSKGKSLPTNMDNLPVLGHALSAILDAIVAGGSPELQLDALAALEGYQLCVEREALADVLPGIVSSLTKCLRPTTSIRRPYRVLERGVQTLSATLKFVFADSRFKLDSRGVKMTSQQLEDNEPRLNEPWLKASAQQIKLALASVVKLRSHEKAAVRRALLQLCLVILEDCRQSLSTAAGVMVETLIVLSRDGAQESWMALKRLVLVDHSMVELIQSSMHAWLVALPRLMQSNDDGTRRGVIRQLSTSFSLLSEIGGQSEILENSLAVSLRDSVSTGLQVGSAWRLVQQKNDQLDVPVDQLQPGTGAVAFMKFQPLLLNDRSQEGTLRDLELFLQQLGGSDSSLVVARELLNHMHGASGDDLLACFWLSLKILQKTSEESILFEGVVHVGSSTESVRIQLMEELYSFALTLLLGSIDDGRVDWRLHGLALEALALEAQRLGGDFRLELVEALYPLVYLIGSSNEDLRNRAFASLNITAQACGYASAGDMLVSNVDYLVNAVSLKLNTFNISPQAPKVLLMMIKLTGPSLLPFLDDLVGSILAALDSFHGYPRLVALLFSVLEGIVEEGSKTAVPALVSGAMTGRGGPSVRARTVPQLCVMLEDSRRRLSKPLACVDDEPSQETSTEPKELNGGKEMLTEVAAGKSMATLEENEGRLPTAGKVYQMVQKIARFGQHYLTHESPIFRRQLLSLLATACGNLYSNEDEFLPLINDIWPVIVKRLYDNEHFVVVAAAEAICQICRCAGGFMSSRIHAEWRDIKELYKATRGKLQMDTKQLGVRVFTPSSQVCDALVKLLIAIVQYVRIDSDIFDDILNILSDMLESRKDVRDILSLANADAVWLDMWVRTADGRVTQSLPQVDGFAFEPITV</sequence>
<dbReference type="GO" id="GO:0005737">
    <property type="term" value="C:cytoplasm"/>
    <property type="evidence" value="ECO:0007669"/>
    <property type="project" value="TreeGrafter"/>
</dbReference>
<evidence type="ECO:0000313" key="3">
    <source>
        <dbReference type="EMBL" id="KAH0565589.1"/>
    </source>
</evidence>
<dbReference type="InterPro" id="IPR057566">
    <property type="entry name" value="TPR_TTI1_N"/>
</dbReference>
<gene>
    <name evidence="3" type="ORF">GP486_001004</name>
</gene>
<dbReference type="SUPFAM" id="SSF48371">
    <property type="entry name" value="ARM repeat"/>
    <property type="match status" value="1"/>
</dbReference>
<dbReference type="EMBL" id="JAGHQM010000077">
    <property type="protein sequence ID" value="KAH0565589.1"/>
    <property type="molecule type" value="Genomic_DNA"/>
</dbReference>
<feature type="domain" description="TTI1 C-terminal TPR" evidence="2">
    <location>
        <begin position="780"/>
        <end position="958"/>
    </location>
</feature>
<dbReference type="InterPro" id="IPR049362">
    <property type="entry name" value="TTI1_rpt"/>
</dbReference>
<protein>
    <recommendedName>
        <fullName evidence="5">ARM repeat superfamily protein</fullName>
    </recommendedName>
</protein>
<accession>A0A9P8LHM8</accession>
<evidence type="ECO:0000259" key="2">
    <source>
        <dbReference type="Pfam" id="PF24181"/>
    </source>
</evidence>
<comment type="caution">
    <text evidence="3">The sequence shown here is derived from an EMBL/GenBank/DDBJ whole genome shotgun (WGS) entry which is preliminary data.</text>
</comment>
<dbReference type="AlphaFoldDB" id="A0A9P8LHM8"/>
<dbReference type="PANTHER" id="PTHR18460">
    <property type="entry name" value="TEL2 INTERACTING PROTEIN 1 TTI1 FAMILY MEMBER"/>
    <property type="match status" value="1"/>
</dbReference>
<dbReference type="InterPro" id="IPR016024">
    <property type="entry name" value="ARM-type_fold"/>
</dbReference>
<organism evidence="3 4">
    <name type="scientific">Trichoglossum hirsutum</name>
    <dbReference type="NCBI Taxonomy" id="265104"/>
    <lineage>
        <taxon>Eukaryota</taxon>
        <taxon>Fungi</taxon>
        <taxon>Dikarya</taxon>
        <taxon>Ascomycota</taxon>
        <taxon>Pezizomycotina</taxon>
        <taxon>Geoglossomycetes</taxon>
        <taxon>Geoglossales</taxon>
        <taxon>Geoglossaceae</taxon>
        <taxon>Trichoglossum</taxon>
    </lineage>
</organism>
<feature type="non-terminal residue" evidence="3">
    <location>
        <position position="1"/>
    </location>
</feature>
<feature type="domain" description="TTI1 N-terminal TPR" evidence="1">
    <location>
        <begin position="1"/>
        <end position="328"/>
    </location>
</feature>
<evidence type="ECO:0000259" key="1">
    <source>
        <dbReference type="Pfam" id="PF24173"/>
    </source>
</evidence>
<name>A0A9P8LHM8_9PEZI</name>
<keyword evidence="4" id="KW-1185">Reference proteome</keyword>
<dbReference type="Gene3D" id="1.25.10.10">
    <property type="entry name" value="Leucine-rich Repeat Variant"/>
    <property type="match status" value="1"/>
</dbReference>
<evidence type="ECO:0008006" key="5">
    <source>
        <dbReference type="Google" id="ProtNLM"/>
    </source>
</evidence>
<dbReference type="InterPro" id="IPR052587">
    <property type="entry name" value="TELO2-interacting_protein_1"/>
</dbReference>
<dbReference type="InterPro" id="IPR057567">
    <property type="entry name" value="TPR_TTI1_C"/>
</dbReference>
<dbReference type="PANTHER" id="PTHR18460:SF3">
    <property type="entry name" value="TELO2-INTERACTING PROTEIN 1 HOMOLOG"/>
    <property type="match status" value="1"/>
</dbReference>
<reference evidence="3" key="1">
    <citation type="submission" date="2021-03" db="EMBL/GenBank/DDBJ databases">
        <title>Comparative genomics and phylogenomic investigation of the class Geoglossomycetes provide insights into ecological specialization and systematics.</title>
        <authorList>
            <person name="Melie T."/>
            <person name="Pirro S."/>
            <person name="Miller A.N."/>
            <person name="Quandt A."/>
        </authorList>
    </citation>
    <scope>NUCLEOTIDE SEQUENCE</scope>
    <source>
        <strain evidence="3">CAQ_001_2017</strain>
    </source>
</reference>
<dbReference type="Pfam" id="PF24181">
    <property type="entry name" value="TPR_TTI1_C"/>
    <property type="match status" value="1"/>
</dbReference>
<dbReference type="InterPro" id="IPR011989">
    <property type="entry name" value="ARM-like"/>
</dbReference>
<dbReference type="Pfam" id="PF24173">
    <property type="entry name" value="TPR_TTI1_N"/>
    <property type="match status" value="1"/>
</dbReference>
<dbReference type="Pfam" id="PF21547">
    <property type="entry name" value="TTI1"/>
    <property type="match status" value="1"/>
</dbReference>
<evidence type="ECO:0000313" key="4">
    <source>
        <dbReference type="Proteomes" id="UP000750711"/>
    </source>
</evidence>
<dbReference type="Proteomes" id="UP000750711">
    <property type="component" value="Unassembled WGS sequence"/>
</dbReference>